<dbReference type="PANTHER" id="PTHR34365">
    <property type="entry name" value="ENOLASE (DUF1399)"/>
    <property type="match status" value="1"/>
</dbReference>
<evidence type="ECO:0000313" key="2">
    <source>
        <dbReference type="Proteomes" id="UP001201262"/>
    </source>
</evidence>
<organism evidence="1 2">
    <name type="scientific">Talaromyces proteolyticus</name>
    <dbReference type="NCBI Taxonomy" id="1131652"/>
    <lineage>
        <taxon>Eukaryota</taxon>
        <taxon>Fungi</taxon>
        <taxon>Dikarya</taxon>
        <taxon>Ascomycota</taxon>
        <taxon>Pezizomycotina</taxon>
        <taxon>Eurotiomycetes</taxon>
        <taxon>Eurotiomycetidae</taxon>
        <taxon>Eurotiales</taxon>
        <taxon>Trichocomaceae</taxon>
        <taxon>Talaromyces</taxon>
        <taxon>Talaromyces sect. Bacilispori</taxon>
    </lineage>
</organism>
<dbReference type="RefSeq" id="XP_046065776.1">
    <property type="nucleotide sequence ID" value="XM_046212328.1"/>
</dbReference>
<reference evidence="1" key="1">
    <citation type="submission" date="2021-12" db="EMBL/GenBank/DDBJ databases">
        <title>Convergent genome expansion in fungi linked to evolution of root-endophyte symbiosis.</title>
        <authorList>
            <consortium name="DOE Joint Genome Institute"/>
            <person name="Ke Y.-H."/>
            <person name="Bonito G."/>
            <person name="Liao H.-L."/>
            <person name="Looney B."/>
            <person name="Rojas-Flechas A."/>
            <person name="Nash J."/>
            <person name="Hameed K."/>
            <person name="Schadt C."/>
            <person name="Martin F."/>
            <person name="Crous P.W."/>
            <person name="Miettinen O."/>
            <person name="Magnuson J.K."/>
            <person name="Labbe J."/>
            <person name="Jacobson D."/>
            <person name="Doktycz M.J."/>
            <person name="Veneault-Fourrey C."/>
            <person name="Kuo A."/>
            <person name="Mondo S."/>
            <person name="Calhoun S."/>
            <person name="Riley R."/>
            <person name="Ohm R."/>
            <person name="LaButti K."/>
            <person name="Andreopoulos B."/>
            <person name="Pangilinan J."/>
            <person name="Nolan M."/>
            <person name="Tritt A."/>
            <person name="Clum A."/>
            <person name="Lipzen A."/>
            <person name="Daum C."/>
            <person name="Barry K."/>
            <person name="Grigoriev I.V."/>
            <person name="Vilgalys R."/>
        </authorList>
    </citation>
    <scope>NUCLEOTIDE SEQUENCE</scope>
    <source>
        <strain evidence="1">PMI_201</strain>
    </source>
</reference>
<evidence type="ECO:0000313" key="1">
    <source>
        <dbReference type="EMBL" id="KAH8689422.1"/>
    </source>
</evidence>
<dbReference type="Proteomes" id="UP001201262">
    <property type="component" value="Unassembled WGS sequence"/>
</dbReference>
<keyword evidence="2" id="KW-1185">Reference proteome</keyword>
<comment type="caution">
    <text evidence="1">The sequence shown here is derived from an EMBL/GenBank/DDBJ whole genome shotgun (WGS) entry which is preliminary data.</text>
</comment>
<accession>A0AAD4KDS2</accession>
<dbReference type="InterPro" id="IPR009836">
    <property type="entry name" value="GRDP-like"/>
</dbReference>
<dbReference type="Pfam" id="PF07173">
    <property type="entry name" value="GRDP-like"/>
    <property type="match status" value="1"/>
</dbReference>
<proteinExistence type="predicted"/>
<protein>
    <submittedName>
        <fullName evidence="1">Uncharacterized protein</fullName>
    </submittedName>
</protein>
<name>A0AAD4KDS2_9EURO</name>
<dbReference type="EMBL" id="JAJTJA010000015">
    <property type="protein sequence ID" value="KAH8689422.1"/>
    <property type="molecule type" value="Genomic_DNA"/>
</dbReference>
<dbReference type="PANTHER" id="PTHR34365:SF7">
    <property type="entry name" value="GLYCINE-RICH DOMAIN-CONTAINING PROTEIN 1"/>
    <property type="match status" value="1"/>
</dbReference>
<dbReference type="AlphaFoldDB" id="A0AAD4KDS2"/>
<dbReference type="GeneID" id="70242615"/>
<gene>
    <name evidence="1" type="ORF">BGW36DRAFT_308446</name>
</gene>
<sequence>MPVFYDNNESDSGDEPEIPEILGAASTTTTVTGAECISHLKFLAALAQLRESVENEIGLFKIGGRDSYPDLLENAEIQQRVREKIWQVYVSRAVDRFTRWWMGVPRYNNPPTVMSLKAFDMDPLKLDDGIRVTLTREELPPLDVLMVWHTFMLNPRAYLEDCFRQARMNLWATPFPWDLINDCITCDDKNSYLYEPGKISRSTWRTQIGRKWDNVHDSLDYNLDCPLCHNKTKVPWTTAHITMLSPGRTHREDYIGFQSATGYADQSFEVLCSGCNTVLDHDYLPVLKFRKDNRALLKQELPMPGTLYNPNGVVKNQVKRRAKWSQLTPNYYLLNYRRELLKILNRKGKECRSVRDLADGIHSEVYKHNLKINALDMDAELCHRRMFHSSKGEGRGTLRRMMSRYWGNNSSIFALDLVGAVIRQGTFVQKMKKLNWLGLPSSEDLSALTHRFIEKYDIFWRIIVENPSQIVVPTLDVDLVWHTHQLDPKRYYTHSLTTTSRKKPVRFIDHNDRIDEGRISDSFAWTVKQYRKMTGGMVYSECFCWYCEATRSKGLFEKLSLSSEVSKNLEKLQQEDERRIDLEQTETAHISAHNAVRAIGKPAYGPVRRKKLDKFIKKHEKQEAEKQDSVKTKKNNNEKRNTICQVFESNPPLHLDAYVNHPSCINLGHNEAGNCISGSCTPSMAAGSCGGASFASGCAVARREHGNGFGYIQNTSGGGGGGGGAGCGGGC</sequence>